<dbReference type="Proteomes" id="UP000245533">
    <property type="component" value="Unassembled WGS sequence"/>
</dbReference>
<evidence type="ECO:0000259" key="6">
    <source>
        <dbReference type="Pfam" id="PF01814"/>
    </source>
</evidence>
<dbReference type="GO" id="GO:0005737">
    <property type="term" value="C:cytoplasm"/>
    <property type="evidence" value="ECO:0007669"/>
    <property type="project" value="UniProtKB-SubCell"/>
</dbReference>
<dbReference type="AlphaFoldDB" id="A0A316TTV6"/>
<dbReference type="Gene3D" id="1.20.120.520">
    <property type="entry name" value="nmb1532 protein domain like"/>
    <property type="match status" value="1"/>
</dbReference>
<dbReference type="RefSeq" id="WP_109644680.1">
    <property type="nucleotide sequence ID" value="NZ_QGGB01000002.1"/>
</dbReference>
<dbReference type="PANTHER" id="PTHR36438:SF1">
    <property type="entry name" value="IRON-SULFUR CLUSTER REPAIR PROTEIN YTFE"/>
    <property type="match status" value="1"/>
</dbReference>
<dbReference type="InterPro" id="IPR012312">
    <property type="entry name" value="Hemerythrin-like"/>
</dbReference>
<keyword evidence="4" id="KW-0408">Iron</keyword>
<evidence type="ECO:0000256" key="4">
    <source>
        <dbReference type="ARBA" id="ARBA00023004"/>
    </source>
</evidence>
<comment type="subcellular location">
    <subcellularLocation>
        <location evidence="1">Cytoplasm</location>
    </subcellularLocation>
</comment>
<organism evidence="7 8">
    <name type="scientific">Rhodohalobacter mucosus</name>
    <dbReference type="NCBI Taxonomy" id="2079485"/>
    <lineage>
        <taxon>Bacteria</taxon>
        <taxon>Pseudomonadati</taxon>
        <taxon>Balneolota</taxon>
        <taxon>Balneolia</taxon>
        <taxon>Balneolales</taxon>
        <taxon>Balneolaceae</taxon>
        <taxon>Rhodohalobacter</taxon>
    </lineage>
</organism>
<evidence type="ECO:0000256" key="3">
    <source>
        <dbReference type="ARBA" id="ARBA00022723"/>
    </source>
</evidence>
<keyword evidence="2" id="KW-0963">Cytoplasm</keyword>
<feature type="domain" description="Hemerythrin-like" evidence="6">
    <location>
        <begin position="80"/>
        <end position="231"/>
    </location>
</feature>
<dbReference type="OrthoDB" id="9797132at2"/>
<keyword evidence="3" id="KW-0479">Metal-binding</keyword>
<dbReference type="EMBL" id="QGGB01000002">
    <property type="protein sequence ID" value="PWN07993.1"/>
    <property type="molecule type" value="Genomic_DNA"/>
</dbReference>
<name>A0A316TTV6_9BACT</name>
<keyword evidence="8" id="KW-1185">Reference proteome</keyword>
<dbReference type="GO" id="GO:0046872">
    <property type="term" value="F:metal ion binding"/>
    <property type="evidence" value="ECO:0007669"/>
    <property type="project" value="UniProtKB-KW"/>
</dbReference>
<dbReference type="NCBIfam" id="TIGR03652">
    <property type="entry name" value="FeS_repair_RIC"/>
    <property type="match status" value="1"/>
</dbReference>
<dbReference type="Pfam" id="PF01814">
    <property type="entry name" value="Hemerythrin"/>
    <property type="match status" value="1"/>
</dbReference>
<evidence type="ECO:0000313" key="7">
    <source>
        <dbReference type="EMBL" id="PWN07993.1"/>
    </source>
</evidence>
<feature type="coiled-coil region" evidence="5">
    <location>
        <begin position="161"/>
        <end position="188"/>
    </location>
</feature>
<dbReference type="PANTHER" id="PTHR36438">
    <property type="entry name" value="IRON-SULFUR CLUSTER REPAIR PROTEIN YTFE"/>
    <property type="match status" value="1"/>
</dbReference>
<dbReference type="InterPro" id="IPR019903">
    <property type="entry name" value="RIC_family"/>
</dbReference>
<dbReference type="Pfam" id="PF04405">
    <property type="entry name" value="ScdA_N"/>
    <property type="match status" value="1"/>
</dbReference>
<accession>A0A316TTV6</accession>
<sequence length="241" mass="27312">MNFTNRSVGDIVAENYHAAGVFRQYGIDFCCGGGQLLSAICEKKGVSLETVQEELESVYGKEDCGSENYSDWSPSFLIDYIINRHHTFVRNKTPEIAVYAAKVSRVHGEKHPENREIFEIFTRLANKLMEHLGSEESTVFPLIRSVSEAMENGNAVPAGMLKDLKLELNKMEEEHEAAGEAMRQIRNLSNGFTPPQDACTTYRILYKNLEGFENDLHKHVHLENNILFRKAEGLLGQHFCQ</sequence>
<gene>
    <name evidence="7" type="primary">ric</name>
    <name evidence="7" type="ORF">DDZ15_02995</name>
</gene>
<evidence type="ECO:0000256" key="1">
    <source>
        <dbReference type="ARBA" id="ARBA00004496"/>
    </source>
</evidence>
<reference evidence="7 8" key="1">
    <citation type="submission" date="2018-05" db="EMBL/GenBank/DDBJ databases">
        <title>Rhodohalobacter halophilus gen. nov., sp. nov., a moderately halophilic member of the family Balneolaceae.</title>
        <authorList>
            <person name="Liu Z.-W."/>
        </authorList>
    </citation>
    <scope>NUCLEOTIDE SEQUENCE [LARGE SCALE GENOMIC DNA]</scope>
    <source>
        <strain evidence="7 8">8A47</strain>
    </source>
</reference>
<comment type="caution">
    <text evidence="7">The sequence shown here is derived from an EMBL/GenBank/DDBJ whole genome shotgun (WGS) entry which is preliminary data.</text>
</comment>
<protein>
    <submittedName>
        <fullName evidence="7">Iron-sulfur cluster repair di-iron protein</fullName>
    </submittedName>
</protein>
<evidence type="ECO:0000256" key="5">
    <source>
        <dbReference type="SAM" id="Coils"/>
    </source>
</evidence>
<proteinExistence type="predicted"/>
<evidence type="ECO:0000313" key="8">
    <source>
        <dbReference type="Proteomes" id="UP000245533"/>
    </source>
</evidence>
<evidence type="ECO:0000256" key="2">
    <source>
        <dbReference type="ARBA" id="ARBA00022490"/>
    </source>
</evidence>
<keyword evidence="5" id="KW-0175">Coiled coil</keyword>